<keyword evidence="1" id="KW-0378">Hydrolase</keyword>
<evidence type="ECO:0000313" key="2">
    <source>
        <dbReference type="Proteomes" id="UP000027456"/>
    </source>
</evidence>
<keyword evidence="1" id="KW-0067">ATP-binding</keyword>
<keyword evidence="1" id="KW-0547">Nucleotide-binding</keyword>
<protein>
    <submittedName>
        <fullName evidence="1">ATP-dependent DNA helicase pif1</fullName>
    </submittedName>
</protein>
<dbReference type="InterPro" id="IPR027417">
    <property type="entry name" value="P-loop_NTPase"/>
</dbReference>
<evidence type="ECO:0000313" key="1">
    <source>
        <dbReference type="EMBL" id="KEP45696.1"/>
    </source>
</evidence>
<organism evidence="1 2">
    <name type="scientific">Rhizoctonia solani 123E</name>
    <dbReference type="NCBI Taxonomy" id="1423351"/>
    <lineage>
        <taxon>Eukaryota</taxon>
        <taxon>Fungi</taxon>
        <taxon>Dikarya</taxon>
        <taxon>Basidiomycota</taxon>
        <taxon>Agaricomycotina</taxon>
        <taxon>Agaricomycetes</taxon>
        <taxon>Cantharellales</taxon>
        <taxon>Ceratobasidiaceae</taxon>
        <taxon>Rhizoctonia</taxon>
    </lineage>
</organism>
<dbReference type="AlphaFoldDB" id="A0A074RF01"/>
<sequence length="254" mass="28345">WGEAALVTPRHSVRQRWNKLASYSHCRSNGHQLFLSTAYDTHKDKPLDDKTKSLLRAQFFSGKSADGTPVKGDPGGLLDAVFVAIGMKVMVTYNVETELDVANGARGTVARIITGDSDSRDDRVSHLRQLSRPPICVLVKLWRTKINRLDDLDDGVIPIVPIRAQFTLKLPNKKVLTIWREQLPLTPAYALTDYRSQGQTIPYIIKDLATPPTGGLTHSNGYVTLSRSRMAKTARLLRDFDDKLFTTPPDEHLG</sequence>
<dbReference type="Proteomes" id="UP000027456">
    <property type="component" value="Unassembled WGS sequence"/>
</dbReference>
<accession>A0A074RF01</accession>
<name>A0A074RF01_9AGAM</name>
<dbReference type="SUPFAM" id="SSF52540">
    <property type="entry name" value="P-loop containing nucleoside triphosphate hydrolases"/>
    <property type="match status" value="1"/>
</dbReference>
<reference evidence="1 2" key="1">
    <citation type="submission" date="2013-12" db="EMBL/GenBank/DDBJ databases">
        <authorList>
            <person name="Cubeta M."/>
            <person name="Pakala S."/>
            <person name="Fedorova N."/>
            <person name="Thomas E."/>
            <person name="Dean R."/>
            <person name="Jabaji S."/>
            <person name="Neate S."/>
            <person name="Toda T."/>
            <person name="Tavantzis S."/>
            <person name="Vilgalys R."/>
            <person name="Bharathan N."/>
            <person name="Pakala S."/>
            <person name="Losada L.S."/>
            <person name="Zafar N."/>
            <person name="Nierman W."/>
        </authorList>
    </citation>
    <scope>NUCLEOTIDE SEQUENCE [LARGE SCALE GENOMIC DNA]</scope>
    <source>
        <strain evidence="1 2">123E</strain>
    </source>
</reference>
<dbReference type="OrthoDB" id="2986975at2759"/>
<dbReference type="HOGENOM" id="CLU_072235_0_0_1"/>
<proteinExistence type="predicted"/>
<feature type="non-terminal residue" evidence="1">
    <location>
        <position position="1"/>
    </location>
</feature>
<dbReference type="GO" id="GO:0004386">
    <property type="term" value="F:helicase activity"/>
    <property type="evidence" value="ECO:0007669"/>
    <property type="project" value="UniProtKB-KW"/>
</dbReference>
<dbReference type="EMBL" id="AZST01001571">
    <property type="protein sequence ID" value="KEP45696.1"/>
    <property type="molecule type" value="Genomic_DNA"/>
</dbReference>
<keyword evidence="2" id="KW-1185">Reference proteome</keyword>
<keyword evidence="1" id="KW-0347">Helicase</keyword>
<comment type="caution">
    <text evidence="1">The sequence shown here is derived from an EMBL/GenBank/DDBJ whole genome shotgun (WGS) entry which is preliminary data.</text>
</comment>
<gene>
    <name evidence="1" type="ORF">V565_249160</name>
</gene>